<dbReference type="GO" id="GO:0006304">
    <property type="term" value="P:DNA modification"/>
    <property type="evidence" value="ECO:0007669"/>
    <property type="project" value="InterPro"/>
</dbReference>
<dbReference type="EMBL" id="FNVP01000003">
    <property type="protein sequence ID" value="SEF86270.1"/>
    <property type="molecule type" value="Genomic_DNA"/>
</dbReference>
<dbReference type="GO" id="GO:0009007">
    <property type="term" value="F:site-specific DNA-methyltransferase (adenine-specific) activity"/>
    <property type="evidence" value="ECO:0007669"/>
    <property type="project" value="UniProtKB-EC"/>
</dbReference>
<evidence type="ECO:0000256" key="1">
    <source>
        <dbReference type="ARBA" id="ARBA00011900"/>
    </source>
</evidence>
<proteinExistence type="predicted"/>
<keyword evidence="8" id="KW-1185">Reference proteome</keyword>
<evidence type="ECO:0000256" key="2">
    <source>
        <dbReference type="ARBA" id="ARBA00022603"/>
    </source>
</evidence>
<keyword evidence="2" id="KW-0489">Methyltransferase</keyword>
<dbReference type="GO" id="GO:0032259">
    <property type="term" value="P:methylation"/>
    <property type="evidence" value="ECO:0007669"/>
    <property type="project" value="UniProtKB-KW"/>
</dbReference>
<dbReference type="PROSITE" id="PS00092">
    <property type="entry name" value="N6_MTASE"/>
    <property type="match status" value="1"/>
</dbReference>
<protein>
    <recommendedName>
        <fullName evidence="1">site-specific DNA-methyltransferase (adenine-specific)</fullName>
        <ecNumber evidence="1">2.1.1.72</ecNumber>
    </recommendedName>
</protein>
<dbReference type="EC" id="2.1.1.72" evidence="1"/>
<feature type="domain" description="Type II methyltransferase M.TaqI-like" evidence="6">
    <location>
        <begin position="346"/>
        <end position="652"/>
    </location>
</feature>
<dbReference type="PRINTS" id="PR00507">
    <property type="entry name" value="N12N6MTFRASE"/>
</dbReference>
<sequence>MNTNNIKSFAKQARLLLMEGVKQRLLYWGFDSNGNSNENLETTTGGYIFRGQIFNDESVPPKWIKLKNRLTDKQAVQDTIEEAAYTWFNRLMAIKILEKRGYMQPALEYVPDLKTPVLVQNAKRGQHQLKQQKYIDLLQQYLLDDQEEQALGLLLTRLCNNNILLRDVFGHIDDYTEILLPNNLLQRNGIIDLLNSDAILDEDYKEVELIGWLYQFYISDKKDEVFKGFKANKKARPEDIPAATQIFTPKWIVKYMVENTVGKIYLDFDTTSSLKSEMKYLVVNETDSKNEVDNTVQLQSLEELTLIDPAVGSGHILVTGFELLFKMYREQGYTAKNAVTSILKDNLFGLDIDDRAMQLARFAVLLKAAEFYPEILNANDSNPLLLPHIYSFPENTIDYFFASEAISVSRLKEYLGYKIAEDVIEKYKIDYEDDDIGEIVTIDKKDTIVEKQTTITTKTIETLEQNEITSVLVNTYKPISEFLGTTDSEIVVEVARNLSLLRQGKNIGATLKLKLKSETFVLVEKRFQNWSTKSQQGTLDFLQSDLWNNLKPFIDILLVLSKKYTSVVANPPYMGKRSMNDNLKDYLNDNYPDSKIDLMTVFMEVCPNLANENGLVGMINLPSWMYISSFESLRNNLLASCNFESLLENGRGVFGSDFGSVAFILSKNKNNIGIYKRLFDPYDKGKVENVEIKEKRFFETTENFKFDKTNFYKIPGSPIAYWVSETIIDIFKEKKLDDYATLFQGIITGDNKKFLRSWYEMSIKKLGLKYLDFKETDLKKQYWVPYNKGGDSRKWYGNQEFVVNFHKSGRDFTRGKHQFSEFFFKPCFSWTYLSISSLDTRYFPEGFIWDVSGSSAFPHDNEDIFYFVPLIASKVGYLLLNIINPTINFQVENLCLLPIIYPEKLIKDRIIFITSENISISKKDWDLRETSWDFEQSPLLNGSLSLKEAYEKWQGNVTQDFFHLHENEEELNRIFIATYSLQKELTPEVALKDITILQEELDRKALEQLEQMFREQGKGTVTLPIKKDVVISQFISYGIGVFMGRYRLDKPGLHIAHPNPTEEELVPHEALLLGINHSVAIDEDAIIPLMGNECAFPDDALVRIKNLVHDIWGEETLTENLNFINECLTIDLDKYITEEFWKDHTSRYKKKPIYWLFSSNPKKPQTAAFNVLVYMHRMDKYTVQNIQRKYLHPHQEWIKSERDKLIENESNLSKNELKRLEKLRNWELECQDYNEILKTLTLQEIAFDLDDGVTVNYEKFDGAVANI</sequence>
<evidence type="ECO:0000313" key="8">
    <source>
        <dbReference type="Proteomes" id="UP000236737"/>
    </source>
</evidence>
<dbReference type="RefSeq" id="WP_103999284.1">
    <property type="nucleotide sequence ID" value="NZ_FNVP01000003.1"/>
</dbReference>
<dbReference type="InterPro" id="IPR029063">
    <property type="entry name" value="SAM-dependent_MTases_sf"/>
</dbReference>
<dbReference type="Proteomes" id="UP000236737">
    <property type="component" value="Unassembled WGS sequence"/>
</dbReference>
<keyword evidence="4" id="KW-0949">S-adenosyl-L-methionine</keyword>
<dbReference type="PANTHER" id="PTHR33841:SF1">
    <property type="entry name" value="DNA METHYLTRANSFERASE A"/>
    <property type="match status" value="1"/>
</dbReference>
<evidence type="ECO:0000256" key="4">
    <source>
        <dbReference type="ARBA" id="ARBA00022691"/>
    </source>
</evidence>
<dbReference type="SUPFAM" id="SSF53335">
    <property type="entry name" value="S-adenosyl-L-methionine-dependent methyltransferases"/>
    <property type="match status" value="1"/>
</dbReference>
<evidence type="ECO:0000256" key="5">
    <source>
        <dbReference type="ARBA" id="ARBA00047942"/>
    </source>
</evidence>
<evidence type="ECO:0000313" key="7">
    <source>
        <dbReference type="EMBL" id="SEF86270.1"/>
    </source>
</evidence>
<dbReference type="InterPro" id="IPR002052">
    <property type="entry name" value="DNA_methylase_N6_adenine_CS"/>
</dbReference>
<name>A0A1H5VGF0_9FLAO</name>
<gene>
    <name evidence="7" type="ORF">SAMN04488130_103207</name>
</gene>
<accession>A0A1H5VGF0</accession>
<keyword evidence="3" id="KW-0808">Transferase</keyword>
<dbReference type="OrthoDB" id="32195at2"/>
<dbReference type="Gene3D" id="3.40.50.150">
    <property type="entry name" value="Vaccinia Virus protein VP39"/>
    <property type="match status" value="2"/>
</dbReference>
<dbReference type="PANTHER" id="PTHR33841">
    <property type="entry name" value="DNA METHYLTRANSFERASE YEEA-RELATED"/>
    <property type="match status" value="1"/>
</dbReference>
<evidence type="ECO:0000256" key="3">
    <source>
        <dbReference type="ARBA" id="ARBA00022679"/>
    </source>
</evidence>
<dbReference type="Pfam" id="PF07669">
    <property type="entry name" value="Eco57I"/>
    <property type="match status" value="1"/>
</dbReference>
<evidence type="ECO:0000259" key="6">
    <source>
        <dbReference type="Pfam" id="PF07669"/>
    </source>
</evidence>
<dbReference type="NCBIfam" id="NF033452">
    <property type="entry name" value="BREX_1_MTaseX"/>
    <property type="match status" value="1"/>
</dbReference>
<reference evidence="8" key="1">
    <citation type="submission" date="2016-10" db="EMBL/GenBank/DDBJ databases">
        <authorList>
            <person name="Varghese N."/>
            <person name="Submissions S."/>
        </authorList>
    </citation>
    <scope>NUCLEOTIDE SEQUENCE [LARGE SCALE GENOMIC DNA]</scope>
    <source>
        <strain evidence="8">CGMCC 1.9230</strain>
    </source>
</reference>
<dbReference type="InterPro" id="IPR011639">
    <property type="entry name" value="MethylTrfase_TaqI-like_dom"/>
</dbReference>
<comment type="catalytic activity">
    <reaction evidence="5">
        <text>a 2'-deoxyadenosine in DNA + S-adenosyl-L-methionine = an N(6)-methyl-2'-deoxyadenosine in DNA + S-adenosyl-L-homocysteine + H(+)</text>
        <dbReference type="Rhea" id="RHEA:15197"/>
        <dbReference type="Rhea" id="RHEA-COMP:12418"/>
        <dbReference type="Rhea" id="RHEA-COMP:12419"/>
        <dbReference type="ChEBI" id="CHEBI:15378"/>
        <dbReference type="ChEBI" id="CHEBI:57856"/>
        <dbReference type="ChEBI" id="CHEBI:59789"/>
        <dbReference type="ChEBI" id="CHEBI:90615"/>
        <dbReference type="ChEBI" id="CHEBI:90616"/>
        <dbReference type="EC" id="2.1.1.72"/>
    </reaction>
</comment>
<organism evidence="7 8">
    <name type="scientific">Flavobacterium urumqiense</name>
    <dbReference type="NCBI Taxonomy" id="935224"/>
    <lineage>
        <taxon>Bacteria</taxon>
        <taxon>Pseudomonadati</taxon>
        <taxon>Bacteroidota</taxon>
        <taxon>Flavobacteriia</taxon>
        <taxon>Flavobacteriales</taxon>
        <taxon>Flavobacteriaceae</taxon>
        <taxon>Flavobacterium</taxon>
    </lineage>
</organism>
<dbReference type="InterPro" id="IPR047939">
    <property type="entry name" value="BREX_1_PglX"/>
</dbReference>
<dbReference type="AlphaFoldDB" id="A0A1H5VGF0"/>
<dbReference type="InterPro" id="IPR050953">
    <property type="entry name" value="N4_N6_ade-DNA_methylase"/>
</dbReference>
<dbReference type="GO" id="GO:0003676">
    <property type="term" value="F:nucleic acid binding"/>
    <property type="evidence" value="ECO:0007669"/>
    <property type="project" value="InterPro"/>
</dbReference>